<accession>A0ABW7CCA3</accession>
<dbReference type="EC" id="5.2.1.8" evidence="2"/>
<evidence type="ECO:0000256" key="4">
    <source>
        <dbReference type="ARBA" id="ARBA00023110"/>
    </source>
</evidence>
<evidence type="ECO:0000256" key="1">
    <source>
        <dbReference type="ARBA" id="ARBA00000971"/>
    </source>
</evidence>
<dbReference type="PROSITE" id="PS50198">
    <property type="entry name" value="PPIC_PPIASE_2"/>
    <property type="match status" value="1"/>
</dbReference>
<dbReference type="PANTHER" id="PTHR47245">
    <property type="entry name" value="PEPTIDYLPROLYL ISOMERASE"/>
    <property type="match status" value="1"/>
</dbReference>
<evidence type="ECO:0000259" key="7">
    <source>
        <dbReference type="PROSITE" id="PS50198"/>
    </source>
</evidence>
<reference evidence="9" key="1">
    <citation type="journal article" date="2024" name="Algal Res.">
        <title>Biochemical, toxicological and genomic investigation of a high-biomass producing Limnothrix strain isolated from Italian shallow drinking water reservoir.</title>
        <authorList>
            <person name="Simonazzi M."/>
            <person name="Shishido T.K."/>
            <person name="Delbaje E."/>
            <person name="Wahlsten M."/>
            <person name="Fewer D.P."/>
            <person name="Sivonen K."/>
            <person name="Pezzolesi L."/>
            <person name="Pistocchi R."/>
        </authorList>
    </citation>
    <scope>NUCLEOTIDE SEQUENCE [LARGE SCALE GENOMIC DNA]</scope>
    <source>
        <strain evidence="9">LRLZ20PSL1</strain>
    </source>
</reference>
<dbReference type="SUPFAM" id="SSF109998">
    <property type="entry name" value="Triger factor/SurA peptide-binding domain-like"/>
    <property type="match status" value="1"/>
</dbReference>
<dbReference type="InterPro" id="IPR046357">
    <property type="entry name" value="PPIase_dom_sf"/>
</dbReference>
<protein>
    <recommendedName>
        <fullName evidence="2">peptidylprolyl isomerase</fullName>
        <ecNumber evidence="2">5.2.1.8</ecNumber>
    </recommendedName>
</protein>
<dbReference type="InterPro" id="IPR050245">
    <property type="entry name" value="PrsA_foldase"/>
</dbReference>
<dbReference type="GO" id="GO:0016853">
    <property type="term" value="F:isomerase activity"/>
    <property type="evidence" value="ECO:0007669"/>
    <property type="project" value="UniProtKB-KW"/>
</dbReference>
<evidence type="ECO:0000256" key="2">
    <source>
        <dbReference type="ARBA" id="ARBA00013194"/>
    </source>
</evidence>
<evidence type="ECO:0000256" key="6">
    <source>
        <dbReference type="PROSITE-ProRule" id="PRU00278"/>
    </source>
</evidence>
<feature type="domain" description="PpiC" evidence="7">
    <location>
        <begin position="100"/>
        <end position="190"/>
    </location>
</feature>
<dbReference type="Proteomes" id="UP001604335">
    <property type="component" value="Unassembled WGS sequence"/>
</dbReference>
<dbReference type="Gene3D" id="3.10.50.40">
    <property type="match status" value="1"/>
</dbReference>
<gene>
    <name evidence="8" type="ORF">VPK24_14090</name>
</gene>
<dbReference type="Pfam" id="PF00639">
    <property type="entry name" value="Rotamase"/>
    <property type="match status" value="1"/>
</dbReference>
<keyword evidence="4 6" id="KW-0697">Rotamase</keyword>
<keyword evidence="5 6" id="KW-0413">Isomerase</keyword>
<dbReference type="EMBL" id="JAZAQF010000081">
    <property type="protein sequence ID" value="MFG3818775.1"/>
    <property type="molecule type" value="Genomic_DNA"/>
</dbReference>
<comment type="caution">
    <text evidence="8">The sequence shown here is derived from an EMBL/GenBank/DDBJ whole genome shotgun (WGS) entry which is preliminary data.</text>
</comment>
<dbReference type="PANTHER" id="PTHR47245:SF1">
    <property type="entry name" value="FOLDASE PROTEIN PRSA"/>
    <property type="match status" value="1"/>
</dbReference>
<evidence type="ECO:0000313" key="9">
    <source>
        <dbReference type="Proteomes" id="UP001604335"/>
    </source>
</evidence>
<name>A0ABW7CCA3_9CYAN</name>
<evidence type="ECO:0000256" key="3">
    <source>
        <dbReference type="ARBA" id="ARBA00022729"/>
    </source>
</evidence>
<keyword evidence="3" id="KW-0732">Signal</keyword>
<comment type="catalytic activity">
    <reaction evidence="1">
        <text>[protein]-peptidylproline (omega=180) = [protein]-peptidylproline (omega=0)</text>
        <dbReference type="Rhea" id="RHEA:16237"/>
        <dbReference type="Rhea" id="RHEA-COMP:10747"/>
        <dbReference type="Rhea" id="RHEA-COMP:10748"/>
        <dbReference type="ChEBI" id="CHEBI:83833"/>
        <dbReference type="ChEBI" id="CHEBI:83834"/>
        <dbReference type="EC" id="5.2.1.8"/>
    </reaction>
</comment>
<evidence type="ECO:0000256" key="5">
    <source>
        <dbReference type="ARBA" id="ARBA00023235"/>
    </source>
</evidence>
<dbReference type="SUPFAM" id="SSF54534">
    <property type="entry name" value="FKBP-like"/>
    <property type="match status" value="1"/>
</dbReference>
<organism evidence="8 9">
    <name type="scientific">Limnothrix redekei LRLZ20PSL1</name>
    <dbReference type="NCBI Taxonomy" id="3112953"/>
    <lineage>
        <taxon>Bacteria</taxon>
        <taxon>Bacillati</taxon>
        <taxon>Cyanobacteriota</taxon>
        <taxon>Cyanophyceae</taxon>
        <taxon>Pseudanabaenales</taxon>
        <taxon>Pseudanabaenaceae</taxon>
        <taxon>Limnothrix</taxon>
    </lineage>
</organism>
<keyword evidence="9" id="KW-1185">Reference proteome</keyword>
<evidence type="ECO:0000313" key="8">
    <source>
        <dbReference type="EMBL" id="MFG3818775.1"/>
    </source>
</evidence>
<proteinExistence type="predicted"/>
<dbReference type="InterPro" id="IPR000297">
    <property type="entry name" value="PPIase_PpiC"/>
</dbReference>
<sequence length="234" mass="27373">MLSLLSRYHLMPQFLRGLVIDRAIADVEFTEEERQQAVINFRKQHRIIEDADIARWMQENNLSIEGLEELAIRPMRLEKFKESQFGRKVENYFVSQKSRLDKVVYSLIRVQDEGLAQEIYYRIEEGESSFAEMARTYSQGPEAQTNGILGPVPLNQPHPFIARMLEVSQPGQLWPPRALVEWFIIVRLEQFLPSQLDEAMRRQMIDEMFENWMREQIQALGSPQLLWAASDSGS</sequence>
<dbReference type="InterPro" id="IPR027304">
    <property type="entry name" value="Trigger_fact/SurA_dom_sf"/>
</dbReference>